<dbReference type="STRING" id="435880.SAMN04487988_10710"/>
<feature type="domain" description="DUF4143" evidence="2">
    <location>
        <begin position="256"/>
        <end position="381"/>
    </location>
</feature>
<dbReference type="InterPro" id="IPR027417">
    <property type="entry name" value="P-loop_NTPase"/>
</dbReference>
<feature type="domain" description="AAA" evidence="1">
    <location>
        <begin position="18"/>
        <end position="150"/>
    </location>
</feature>
<dbReference type="InterPro" id="IPR025420">
    <property type="entry name" value="DUF4143"/>
</dbReference>
<proteinExistence type="predicted"/>
<dbReference type="InterPro" id="IPR041682">
    <property type="entry name" value="AAA_14"/>
</dbReference>
<name>A0A1I2U2H5_9BACT</name>
<dbReference type="EMBL" id="FOPC01000007">
    <property type="protein sequence ID" value="SFG71342.1"/>
    <property type="molecule type" value="Genomic_DNA"/>
</dbReference>
<keyword evidence="4" id="KW-1185">Reference proteome</keyword>
<sequence>MLPRLAFEKLLKWKDLKNRKPLVIRGARQVGKTTLVREFGKEFDNFIELNLERPENTRLFELENTEKILNAIYLQKNIKIKSGNTLLFIDEIQENPKAIQHLRYFFEDRPDLFVVAAGSLLEFALAKIPNFPVGRVDYLFLHPINFEEYLSALQLENLLDAIKQIPVPDYAHQIIKNHFHDYALIGGMPALLNEYLEKQGVISLHSAYLKLWQAYKDDAEKYARNKTERRIIRHVIETAPFEFDRIKFERFGNSNYRSREVGEALRALDQARVIRIIYPSTSVKLPLSIDFKKRPRLQFLDTGLWNHAIGIQAEMIHVSDLDQIHRGRIIQHLVAQEIESKFLDSQFKTHFWVRQEKDSNSEVDILYPFEKYLIPIEVKSGSSGTLRSLHQFIDRCEHSFAVRFYSGPFKIEQTKTTTKKLFTLINIPYYLATQLDHYLTKYIPA</sequence>
<protein>
    <recommendedName>
        <fullName evidence="5">AAA+ ATPase domain-containing protein</fullName>
    </recommendedName>
</protein>
<reference evidence="4" key="1">
    <citation type="submission" date="2016-10" db="EMBL/GenBank/DDBJ databases">
        <authorList>
            <person name="Varghese N."/>
            <person name="Submissions S."/>
        </authorList>
    </citation>
    <scope>NUCLEOTIDE SEQUENCE [LARGE SCALE GENOMIC DNA]</scope>
    <source>
        <strain evidence="4">DSM 19315</strain>
    </source>
</reference>
<dbReference type="PANTHER" id="PTHR33295">
    <property type="entry name" value="ATPASE"/>
    <property type="match status" value="1"/>
</dbReference>
<dbReference type="AlphaFoldDB" id="A0A1I2U2H5"/>
<evidence type="ECO:0000259" key="1">
    <source>
        <dbReference type="Pfam" id="PF13173"/>
    </source>
</evidence>
<evidence type="ECO:0008006" key="5">
    <source>
        <dbReference type="Google" id="ProtNLM"/>
    </source>
</evidence>
<dbReference type="RefSeq" id="WP_092791452.1">
    <property type="nucleotide sequence ID" value="NZ_FOPC01000007.1"/>
</dbReference>
<evidence type="ECO:0000313" key="3">
    <source>
        <dbReference type="EMBL" id="SFG71342.1"/>
    </source>
</evidence>
<organism evidence="3 4">
    <name type="scientific">Algoriphagus hitonicola</name>
    <dbReference type="NCBI Taxonomy" id="435880"/>
    <lineage>
        <taxon>Bacteria</taxon>
        <taxon>Pseudomonadati</taxon>
        <taxon>Bacteroidota</taxon>
        <taxon>Cytophagia</taxon>
        <taxon>Cytophagales</taxon>
        <taxon>Cyclobacteriaceae</taxon>
        <taxon>Algoriphagus</taxon>
    </lineage>
</organism>
<evidence type="ECO:0000259" key="2">
    <source>
        <dbReference type="Pfam" id="PF13635"/>
    </source>
</evidence>
<gene>
    <name evidence="3" type="ORF">SAMN04487988_10710</name>
</gene>
<dbReference type="Pfam" id="PF13635">
    <property type="entry name" value="DUF4143"/>
    <property type="match status" value="1"/>
</dbReference>
<evidence type="ECO:0000313" key="4">
    <source>
        <dbReference type="Proteomes" id="UP000199642"/>
    </source>
</evidence>
<dbReference type="Gene3D" id="3.40.50.300">
    <property type="entry name" value="P-loop containing nucleotide triphosphate hydrolases"/>
    <property type="match status" value="1"/>
</dbReference>
<dbReference type="OrthoDB" id="9801840at2"/>
<dbReference type="Pfam" id="PF13173">
    <property type="entry name" value="AAA_14"/>
    <property type="match status" value="1"/>
</dbReference>
<dbReference type="PANTHER" id="PTHR33295:SF7">
    <property type="entry name" value="ATPASE"/>
    <property type="match status" value="1"/>
</dbReference>
<dbReference type="Proteomes" id="UP000199642">
    <property type="component" value="Unassembled WGS sequence"/>
</dbReference>
<dbReference type="SUPFAM" id="SSF52540">
    <property type="entry name" value="P-loop containing nucleoside triphosphate hydrolases"/>
    <property type="match status" value="1"/>
</dbReference>
<accession>A0A1I2U2H5</accession>